<protein>
    <recommendedName>
        <fullName evidence="5">TonB-dependent receptor</fullName>
    </recommendedName>
</protein>
<dbReference type="EMBL" id="CP015614">
    <property type="protein sequence ID" value="ANF53839.1"/>
    <property type="molecule type" value="Genomic_DNA"/>
</dbReference>
<evidence type="ECO:0000256" key="1">
    <source>
        <dbReference type="SAM" id="MobiDB-lite"/>
    </source>
</evidence>
<feature type="chain" id="PRO_5008004215" description="TonB-dependent receptor" evidence="2">
    <location>
        <begin position="25"/>
        <end position="96"/>
    </location>
</feature>
<keyword evidence="4" id="KW-1185">Reference proteome</keyword>
<dbReference type="AlphaFoldDB" id="A0A172Y3P4"/>
<feature type="region of interest" description="Disordered" evidence="1">
    <location>
        <begin position="70"/>
        <end position="96"/>
    </location>
</feature>
<dbReference type="Proteomes" id="UP000077603">
    <property type="component" value="Chromosome"/>
</dbReference>
<dbReference type="STRING" id="588932.DA69_03170"/>
<reference evidence="3 4" key="1">
    <citation type="journal article" date="2014" name="Genome Announc.">
        <title>Genome Sequence of a Promising Hydrogen-Producing Facultative Anaerobic Bacterium, Brevundimonas naejangsanensis Strain B1.</title>
        <authorList>
            <person name="Su H."/>
            <person name="Zhang T."/>
            <person name="Bao M."/>
            <person name="Jiang Y."/>
            <person name="Wang Y."/>
            <person name="Tan T."/>
        </authorList>
    </citation>
    <scope>NUCLEOTIDE SEQUENCE [LARGE SCALE GENOMIC DNA]</scope>
    <source>
        <strain evidence="3 4">B1</strain>
    </source>
</reference>
<gene>
    <name evidence="3" type="ORF">DA69_03170</name>
</gene>
<dbReference type="RefSeq" id="WP_064108268.1">
    <property type="nucleotide sequence ID" value="NZ_CP015614.1"/>
</dbReference>
<keyword evidence="2" id="KW-0732">Signal</keyword>
<organism evidence="3 4">
    <name type="scientific">Brevundimonas naejangsanensis</name>
    <dbReference type="NCBI Taxonomy" id="588932"/>
    <lineage>
        <taxon>Bacteria</taxon>
        <taxon>Pseudomonadati</taxon>
        <taxon>Pseudomonadota</taxon>
        <taxon>Alphaproteobacteria</taxon>
        <taxon>Caulobacterales</taxon>
        <taxon>Caulobacteraceae</taxon>
        <taxon>Brevundimonas</taxon>
    </lineage>
</organism>
<feature type="compositionally biased region" description="Basic residues" evidence="1">
    <location>
        <begin position="87"/>
        <end position="96"/>
    </location>
</feature>
<evidence type="ECO:0000313" key="4">
    <source>
        <dbReference type="Proteomes" id="UP000077603"/>
    </source>
</evidence>
<feature type="signal peptide" evidence="2">
    <location>
        <begin position="1"/>
        <end position="24"/>
    </location>
</feature>
<name>A0A172Y3P4_9CAUL</name>
<evidence type="ECO:0000256" key="2">
    <source>
        <dbReference type="SAM" id="SignalP"/>
    </source>
</evidence>
<sequence>MSGRKRIWRRLGAAACLGGSVASASNAEAPFAGDEVIRTARNYSEVTYGAAAVVPVERDAPDVLLAAGAASSVPPRSMRRPADPRIRRPRPGRRRC</sequence>
<proteinExistence type="predicted"/>
<dbReference type="KEGG" id="bne:DA69_03170"/>
<evidence type="ECO:0008006" key="5">
    <source>
        <dbReference type="Google" id="ProtNLM"/>
    </source>
</evidence>
<accession>A0A172Y3P4</accession>
<evidence type="ECO:0000313" key="3">
    <source>
        <dbReference type="EMBL" id="ANF53839.1"/>
    </source>
</evidence>